<dbReference type="InParanoid" id="E9DU40"/>
<evidence type="ECO:0000313" key="3">
    <source>
        <dbReference type="EMBL" id="EFY92900.1"/>
    </source>
</evidence>
<dbReference type="OrthoDB" id="5393537at2759"/>
<dbReference type="KEGG" id="maw:19245449"/>
<dbReference type="EMBL" id="GL698473">
    <property type="protein sequence ID" value="EFY92900.1"/>
    <property type="molecule type" value="Genomic_DNA"/>
</dbReference>
<keyword evidence="1" id="KW-0175">Coiled coil</keyword>
<keyword evidence="4" id="KW-1185">Reference proteome</keyword>
<dbReference type="HOGENOM" id="CLU_717807_0_0_1"/>
<reference evidence="3 4" key="1">
    <citation type="journal article" date="2011" name="PLoS Genet.">
        <title>Genome sequencing and comparative transcriptomics of the model entomopathogenic fungi Metarhizium anisopliae and M. acridum.</title>
        <authorList>
            <person name="Gao Q."/>
            <person name="Jin K."/>
            <person name="Ying S.H."/>
            <person name="Zhang Y."/>
            <person name="Xiao G."/>
            <person name="Shang Y."/>
            <person name="Duan Z."/>
            <person name="Hu X."/>
            <person name="Xie X.Q."/>
            <person name="Zhou G."/>
            <person name="Peng G."/>
            <person name="Luo Z."/>
            <person name="Huang W."/>
            <person name="Wang B."/>
            <person name="Fang W."/>
            <person name="Wang S."/>
            <person name="Zhong Y."/>
            <person name="Ma L.J."/>
            <person name="St Leger R.J."/>
            <person name="Zhao G.P."/>
            <person name="Pei Y."/>
            <person name="Feng M.G."/>
            <person name="Xia Y."/>
            <person name="Wang C."/>
        </authorList>
    </citation>
    <scope>NUCLEOTIDE SEQUENCE [LARGE SCALE GENOMIC DNA]</scope>
    <source>
        <strain evidence="3 4">CQMa 102</strain>
    </source>
</reference>
<name>E9DU40_METAQ</name>
<dbReference type="eggNOG" id="ENOG502RNN7">
    <property type="taxonomic scope" value="Eukaryota"/>
</dbReference>
<gene>
    <name evidence="3" type="ORF">MAC_01138</name>
</gene>
<dbReference type="AlphaFoldDB" id="E9DU40"/>
<dbReference type="GeneID" id="19245449"/>
<proteinExistence type="predicted"/>
<feature type="region of interest" description="Disordered" evidence="2">
    <location>
        <begin position="1"/>
        <end position="22"/>
    </location>
</feature>
<dbReference type="Gene3D" id="1.10.287.1490">
    <property type="match status" value="1"/>
</dbReference>
<evidence type="ECO:0000313" key="4">
    <source>
        <dbReference type="Proteomes" id="UP000002499"/>
    </source>
</evidence>
<protein>
    <submittedName>
        <fullName evidence="3">Uncharacterized protein</fullName>
    </submittedName>
</protein>
<dbReference type="Proteomes" id="UP000002499">
    <property type="component" value="Unassembled WGS sequence"/>
</dbReference>
<feature type="coiled-coil region" evidence="1">
    <location>
        <begin position="56"/>
        <end position="104"/>
    </location>
</feature>
<accession>E9DU40</accession>
<evidence type="ECO:0000256" key="2">
    <source>
        <dbReference type="SAM" id="MobiDB-lite"/>
    </source>
</evidence>
<organism evidence="4">
    <name type="scientific">Metarhizium acridum (strain CQMa 102)</name>
    <dbReference type="NCBI Taxonomy" id="655827"/>
    <lineage>
        <taxon>Eukaryota</taxon>
        <taxon>Fungi</taxon>
        <taxon>Dikarya</taxon>
        <taxon>Ascomycota</taxon>
        <taxon>Pezizomycotina</taxon>
        <taxon>Sordariomycetes</taxon>
        <taxon>Hypocreomycetidae</taxon>
        <taxon>Hypocreales</taxon>
        <taxon>Clavicipitaceae</taxon>
        <taxon>Metarhizium</taxon>
    </lineage>
</organism>
<dbReference type="OMA" id="VAFTICP"/>
<sequence>MAVHHFENDPSVPDTLGKREGQECDSTGEAVEIGFNNLESKLDTYFGQVFGWFKRQDASQATVDRLKSQKADYEARVCSLQDQLNRYKDKNWTLRNEAEKLRRMYCESQDEVDKLKEEKTRLRNVILKQTGTEKISDEEIKKIFTSIRQKIQAFAHSKAFCLEWNVSVPSPCHHELHKFWDTWNHLSLADRAFAMRGRIFTLVVDHILGQNLFGIRPTNHHDLQQIESSLQALEAFISSCKVPADAVVDWRHATMKAIEQSKVDHNCTSEVEPMIMGYFACLIRRGLDSVTLQKLHDDVHDICQEAYELRFLMRKSKDNYTCEGYGDGTNVHDCEAAVEVHGVLNGGDESSRVAFTICGALIKSSENGDMDPVVLERAHVIVKHV</sequence>
<evidence type="ECO:0000256" key="1">
    <source>
        <dbReference type="SAM" id="Coils"/>
    </source>
</evidence>